<reference evidence="9" key="1">
    <citation type="submission" date="2021-01" db="EMBL/GenBank/DDBJ databases">
        <title>Phytophthora aleatoria, a newly-described species from Pinus radiata is distinct from Phytophthora cactorum isolates based on comparative genomics.</title>
        <authorList>
            <person name="Mcdougal R."/>
            <person name="Panda P."/>
            <person name="Williams N."/>
            <person name="Studholme D.J."/>
        </authorList>
    </citation>
    <scope>NUCLEOTIDE SEQUENCE</scope>
    <source>
        <strain evidence="9">NZFS 4037</strain>
    </source>
</reference>
<dbReference type="GO" id="GO:0000463">
    <property type="term" value="P:maturation of LSU-rRNA from tricistronic rRNA transcript (SSU-rRNA, 5.8S rRNA, LSU-rRNA)"/>
    <property type="evidence" value="ECO:0007669"/>
    <property type="project" value="TreeGrafter"/>
</dbReference>
<comment type="subcellular location">
    <subcellularLocation>
        <location evidence="1">Nucleus</location>
        <location evidence="1">Nucleolus</location>
    </subcellularLocation>
</comment>
<sequence>MARGKKTAAPLKASTPNANGGKGNKKTAGVAMKKQSKQQVPAKSIKQPVKAEKQLVKEESEEESEEEEEDNEASETEDSDDADDEEDDEFEDQGSSSDDDSGDEEEEDDAELTELEKKTRRFTVDREIEVQKMREDGSISVASQLHVDDLSSDDEENVNTIGNVPLRWYEDYDHIGYNVDGKKIMKSNNGDGIDDAIAAKDDPNYEYVELEVHFLGR</sequence>
<comment type="caution">
    <text evidence="9">The sequence shown here is derived from an EMBL/GenBank/DDBJ whole genome shotgun (WGS) entry which is preliminary data.</text>
</comment>
<feature type="region of interest" description="Disordered" evidence="7">
    <location>
        <begin position="1"/>
        <end position="124"/>
    </location>
</feature>
<dbReference type="Pfam" id="PF08145">
    <property type="entry name" value="BOP1NT"/>
    <property type="match status" value="1"/>
</dbReference>
<dbReference type="Proteomes" id="UP000709295">
    <property type="component" value="Unassembled WGS sequence"/>
</dbReference>
<feature type="compositionally biased region" description="Basic and acidic residues" evidence="7">
    <location>
        <begin position="114"/>
        <end position="124"/>
    </location>
</feature>
<dbReference type="EMBL" id="JAENGY010000020">
    <property type="protein sequence ID" value="KAG6976820.1"/>
    <property type="molecule type" value="Genomic_DNA"/>
</dbReference>
<evidence type="ECO:0000256" key="7">
    <source>
        <dbReference type="SAM" id="MobiDB-lite"/>
    </source>
</evidence>
<dbReference type="PANTHER" id="PTHR17605">
    <property type="entry name" value="RIBOSOME BIOGENESIS PROTEIN BOP1 BLOCK OF PROLIFERATION 1 PROTEIN"/>
    <property type="match status" value="1"/>
</dbReference>
<keyword evidence="3" id="KW-0698">rRNA processing</keyword>
<keyword evidence="2" id="KW-0690">Ribosome biogenesis</keyword>
<evidence type="ECO:0000256" key="3">
    <source>
        <dbReference type="ARBA" id="ARBA00022552"/>
    </source>
</evidence>
<dbReference type="PANTHER" id="PTHR17605:SF0">
    <property type="entry name" value="RIBOSOME BIOGENESIS PROTEIN BOP1"/>
    <property type="match status" value="1"/>
</dbReference>
<evidence type="ECO:0000259" key="8">
    <source>
        <dbReference type="Pfam" id="PF08145"/>
    </source>
</evidence>
<dbReference type="AlphaFoldDB" id="A0A8J5M9V7"/>
<evidence type="ECO:0000256" key="6">
    <source>
        <dbReference type="ARBA" id="ARBA00023242"/>
    </source>
</evidence>
<keyword evidence="10" id="KW-1185">Reference proteome</keyword>
<proteinExistence type="predicted"/>
<evidence type="ECO:0000256" key="4">
    <source>
        <dbReference type="ARBA" id="ARBA00022574"/>
    </source>
</evidence>
<evidence type="ECO:0000313" key="9">
    <source>
        <dbReference type="EMBL" id="KAG6976820.1"/>
    </source>
</evidence>
<keyword evidence="5" id="KW-0677">Repeat</keyword>
<feature type="compositionally biased region" description="Acidic residues" evidence="7">
    <location>
        <begin position="59"/>
        <end position="113"/>
    </location>
</feature>
<accession>A0A8J5M9V7</accession>
<dbReference type="GO" id="GO:0030687">
    <property type="term" value="C:preribosome, large subunit precursor"/>
    <property type="evidence" value="ECO:0007669"/>
    <property type="project" value="TreeGrafter"/>
</dbReference>
<evidence type="ECO:0000256" key="2">
    <source>
        <dbReference type="ARBA" id="ARBA00022517"/>
    </source>
</evidence>
<name>A0A8J5M9V7_9STRA</name>
<feature type="compositionally biased region" description="Basic and acidic residues" evidence="7">
    <location>
        <begin position="49"/>
        <end position="58"/>
    </location>
</feature>
<evidence type="ECO:0000313" key="10">
    <source>
        <dbReference type="Proteomes" id="UP000709295"/>
    </source>
</evidence>
<evidence type="ECO:0000256" key="1">
    <source>
        <dbReference type="ARBA" id="ARBA00004604"/>
    </source>
</evidence>
<dbReference type="InterPro" id="IPR012953">
    <property type="entry name" value="BOP1_N_dom"/>
</dbReference>
<dbReference type="InterPro" id="IPR028598">
    <property type="entry name" value="BOP1/Erb1"/>
</dbReference>
<dbReference type="GO" id="GO:0070545">
    <property type="term" value="C:PeBoW complex"/>
    <property type="evidence" value="ECO:0007669"/>
    <property type="project" value="TreeGrafter"/>
</dbReference>
<keyword evidence="4" id="KW-0853">WD repeat</keyword>
<dbReference type="GO" id="GO:0043021">
    <property type="term" value="F:ribonucleoprotein complex binding"/>
    <property type="evidence" value="ECO:0007669"/>
    <property type="project" value="TreeGrafter"/>
</dbReference>
<gene>
    <name evidence="9" type="ORF">JG688_00000954</name>
</gene>
<evidence type="ECO:0000256" key="5">
    <source>
        <dbReference type="ARBA" id="ARBA00022737"/>
    </source>
</evidence>
<keyword evidence="6" id="KW-0539">Nucleus</keyword>
<feature type="domain" description="BOP1 N-terminal" evidence="8">
    <location>
        <begin position="169"/>
        <end position="205"/>
    </location>
</feature>
<protein>
    <recommendedName>
        <fullName evidence="8">BOP1 N-terminal domain-containing protein</fullName>
    </recommendedName>
</protein>
<organism evidence="9 10">
    <name type="scientific">Phytophthora aleatoria</name>
    <dbReference type="NCBI Taxonomy" id="2496075"/>
    <lineage>
        <taxon>Eukaryota</taxon>
        <taxon>Sar</taxon>
        <taxon>Stramenopiles</taxon>
        <taxon>Oomycota</taxon>
        <taxon>Peronosporomycetes</taxon>
        <taxon>Peronosporales</taxon>
        <taxon>Peronosporaceae</taxon>
        <taxon>Phytophthora</taxon>
    </lineage>
</organism>